<accession>A0A175YC18</accession>
<feature type="region of interest" description="Disordered" evidence="1">
    <location>
        <begin position="1"/>
        <end position="24"/>
    </location>
</feature>
<dbReference type="EMBL" id="CP093346">
    <property type="protein sequence ID" value="WOG95178.1"/>
    <property type="molecule type" value="Genomic_DNA"/>
</dbReference>
<evidence type="ECO:0000313" key="2">
    <source>
        <dbReference type="EMBL" id="WOG95178.1"/>
    </source>
</evidence>
<feature type="compositionally biased region" description="Polar residues" evidence="1">
    <location>
        <begin position="46"/>
        <end position="64"/>
    </location>
</feature>
<dbReference type="Proteomes" id="UP000077755">
    <property type="component" value="Chromosome 4"/>
</dbReference>
<reference evidence="2" key="1">
    <citation type="journal article" date="2016" name="Nat. Genet.">
        <title>A high-quality carrot genome assembly provides new insights into carotenoid accumulation and asterid genome evolution.</title>
        <authorList>
            <person name="Iorizzo M."/>
            <person name="Ellison S."/>
            <person name="Senalik D."/>
            <person name="Zeng P."/>
            <person name="Satapoomin P."/>
            <person name="Huang J."/>
            <person name="Bowman M."/>
            <person name="Iovene M."/>
            <person name="Sanseverino W."/>
            <person name="Cavagnaro P."/>
            <person name="Yildiz M."/>
            <person name="Macko-Podgorni A."/>
            <person name="Moranska E."/>
            <person name="Grzebelus E."/>
            <person name="Grzebelus D."/>
            <person name="Ashrafi H."/>
            <person name="Zheng Z."/>
            <person name="Cheng S."/>
            <person name="Spooner D."/>
            <person name="Van Deynze A."/>
            <person name="Simon P."/>
        </authorList>
    </citation>
    <scope>NUCLEOTIDE SEQUENCE</scope>
    <source>
        <tissue evidence="2">Leaf</tissue>
    </source>
</reference>
<dbReference type="Gramene" id="KZM81154">
    <property type="protein sequence ID" value="KZM81154"/>
    <property type="gene ID" value="DCAR_031272"/>
</dbReference>
<organism evidence="2 3">
    <name type="scientific">Daucus carota subsp. sativus</name>
    <name type="common">Carrot</name>
    <dbReference type="NCBI Taxonomy" id="79200"/>
    <lineage>
        <taxon>Eukaryota</taxon>
        <taxon>Viridiplantae</taxon>
        <taxon>Streptophyta</taxon>
        <taxon>Embryophyta</taxon>
        <taxon>Tracheophyta</taxon>
        <taxon>Spermatophyta</taxon>
        <taxon>Magnoliopsida</taxon>
        <taxon>eudicotyledons</taxon>
        <taxon>Gunneridae</taxon>
        <taxon>Pentapetalae</taxon>
        <taxon>asterids</taxon>
        <taxon>campanulids</taxon>
        <taxon>Apiales</taxon>
        <taxon>Apiaceae</taxon>
        <taxon>Apioideae</taxon>
        <taxon>Scandiceae</taxon>
        <taxon>Daucinae</taxon>
        <taxon>Daucus</taxon>
        <taxon>Daucus sect. Daucus</taxon>
    </lineage>
</organism>
<reference evidence="2" key="2">
    <citation type="submission" date="2022-03" db="EMBL/GenBank/DDBJ databases">
        <title>Draft title - Genomic analysis of global carrot germplasm unveils the trajectory of domestication and the origin of high carotenoid orange carrot.</title>
        <authorList>
            <person name="Iorizzo M."/>
            <person name="Ellison S."/>
            <person name="Senalik D."/>
            <person name="Macko-Podgorni A."/>
            <person name="Grzebelus D."/>
            <person name="Bostan H."/>
            <person name="Rolling W."/>
            <person name="Curaba J."/>
            <person name="Simon P."/>
        </authorList>
    </citation>
    <scope>NUCLEOTIDE SEQUENCE</scope>
    <source>
        <tissue evidence="2">Leaf</tissue>
    </source>
</reference>
<evidence type="ECO:0000256" key="1">
    <source>
        <dbReference type="SAM" id="MobiDB-lite"/>
    </source>
</evidence>
<feature type="region of interest" description="Disordered" evidence="1">
    <location>
        <begin position="41"/>
        <end position="121"/>
    </location>
</feature>
<keyword evidence="3" id="KW-1185">Reference proteome</keyword>
<protein>
    <submittedName>
        <fullName evidence="2">Uncharacterized protein</fullName>
    </submittedName>
</protein>
<sequence>MTKLPPNYIPPHPSPAHSFYSPFSDSPSLHLLRRRCRLRRAAAAQPRTTTHAYLTSHPSLFTSSSRREAPSPSQHHLRNSPPPFADDQPASHLTPAVAATPSGLPTRVPASRPTPHNSDSI</sequence>
<evidence type="ECO:0000313" key="3">
    <source>
        <dbReference type="Proteomes" id="UP000077755"/>
    </source>
</evidence>
<proteinExistence type="predicted"/>
<dbReference type="AlphaFoldDB" id="A0A175YC18"/>
<name>A0A175YC18_DAUCS</name>
<gene>
    <name evidence="2" type="ORF">DCAR_0414482</name>
</gene>